<gene>
    <name evidence="1" type="ORF">BT62DRAFT_983322</name>
</gene>
<dbReference type="AlphaFoldDB" id="A0A9P7VH11"/>
<dbReference type="EMBL" id="MU250583">
    <property type="protein sequence ID" value="KAG7439814.1"/>
    <property type="molecule type" value="Genomic_DNA"/>
</dbReference>
<protein>
    <submittedName>
        <fullName evidence="1">Uncharacterized protein</fullName>
    </submittedName>
</protein>
<comment type="caution">
    <text evidence="1">The sequence shown here is derived from an EMBL/GenBank/DDBJ whole genome shotgun (WGS) entry which is preliminary data.</text>
</comment>
<dbReference type="GeneID" id="66112061"/>
<keyword evidence="2" id="KW-1185">Reference proteome</keyword>
<accession>A0A9P7VH11</accession>
<proteinExistence type="predicted"/>
<evidence type="ECO:0000313" key="1">
    <source>
        <dbReference type="EMBL" id="KAG7439814.1"/>
    </source>
</evidence>
<reference evidence="1" key="1">
    <citation type="submission" date="2020-11" db="EMBL/GenBank/DDBJ databases">
        <title>Adaptations for nitrogen fixation in a non-lichenized fungal sporocarp promotes dispersal by wood-feeding termites.</title>
        <authorList>
            <consortium name="DOE Joint Genome Institute"/>
            <person name="Koch R.A."/>
            <person name="Yoon G."/>
            <person name="Arayal U."/>
            <person name="Lail K."/>
            <person name="Amirebrahimi M."/>
            <person name="Labutti K."/>
            <person name="Lipzen A."/>
            <person name="Riley R."/>
            <person name="Barry K."/>
            <person name="Henrissat B."/>
            <person name="Grigoriev I.V."/>
            <person name="Herr J.R."/>
            <person name="Aime M.C."/>
        </authorList>
    </citation>
    <scope>NUCLEOTIDE SEQUENCE</scope>
    <source>
        <strain evidence="1">MCA 3950</strain>
    </source>
</reference>
<dbReference type="OrthoDB" id="3254233at2759"/>
<sequence length="167" mass="18856">MPTSSNQKGDLDLKEVTVKSADPLPSSPSHLLNDLFLQATLYALKDFIVVNTPFNVNCLENILYFYPNEYFVSSVIHGLWNGFWPLNLAFCDYEIAARCWSPPLPDGFTLLPGMKVSSMFIVWQNRKPHVIMDYTSSGLNAGIPASKAKIKYNDMHLFGKTLYNTKL</sequence>
<organism evidence="1 2">
    <name type="scientific">Guyanagaster necrorhizus</name>
    <dbReference type="NCBI Taxonomy" id="856835"/>
    <lineage>
        <taxon>Eukaryota</taxon>
        <taxon>Fungi</taxon>
        <taxon>Dikarya</taxon>
        <taxon>Basidiomycota</taxon>
        <taxon>Agaricomycotina</taxon>
        <taxon>Agaricomycetes</taxon>
        <taxon>Agaricomycetidae</taxon>
        <taxon>Agaricales</taxon>
        <taxon>Marasmiineae</taxon>
        <taxon>Physalacriaceae</taxon>
        <taxon>Guyanagaster</taxon>
    </lineage>
</organism>
<evidence type="ECO:0000313" key="2">
    <source>
        <dbReference type="Proteomes" id="UP000812287"/>
    </source>
</evidence>
<dbReference type="Proteomes" id="UP000812287">
    <property type="component" value="Unassembled WGS sequence"/>
</dbReference>
<name>A0A9P7VH11_9AGAR</name>
<dbReference type="RefSeq" id="XP_043033314.1">
    <property type="nucleotide sequence ID" value="XM_043189764.1"/>
</dbReference>